<feature type="region of interest" description="Disordered" evidence="1">
    <location>
        <begin position="76"/>
        <end position="186"/>
    </location>
</feature>
<sequence>MKISNLIFGAVVFADDTFAGKRALDRGARPDMTAVDGVKCPRGGRPPMGGMCIPNDTIETPVVTENIDIDGITTIDTTVDPLNGQGTTSRPQNGLPESTDSLTTTSRPAPPSTTSPESTTSDKKTTTSRPVPPPPSTTPAAESTTEKKTTTSRSAPPPPSMTPSAAITPIDNGNIVNTDEPSYSGVSSDEHPFWWILPLTCVGTGTVLLGLSIYACHKKASPPGPQYLPGQIIGQESTLTKCPPAENSFPNGTSLVPTIQQQQTFQQVSMTQQSA</sequence>
<feature type="compositionally biased region" description="Polar residues" evidence="1">
    <location>
        <begin position="174"/>
        <end position="186"/>
    </location>
</feature>
<evidence type="ECO:0000256" key="1">
    <source>
        <dbReference type="SAM" id="MobiDB-lite"/>
    </source>
</evidence>
<proteinExistence type="predicted"/>
<feature type="compositionally biased region" description="Polar residues" evidence="1">
    <location>
        <begin position="84"/>
        <end position="100"/>
    </location>
</feature>
<dbReference type="EMBL" id="OU015567">
    <property type="protein sequence ID" value="CAG5113798.1"/>
    <property type="molecule type" value="Genomic_DNA"/>
</dbReference>
<reference evidence="2 3" key="1">
    <citation type="submission" date="2021-04" db="EMBL/GenBank/DDBJ databases">
        <authorList>
            <person name="Bliznina A."/>
        </authorList>
    </citation>
    <scope>NUCLEOTIDE SEQUENCE [LARGE SCALE GENOMIC DNA]</scope>
</reference>
<protein>
    <submittedName>
        <fullName evidence="2">Oidioi.mRNA.OKI2018_I69.chr2.g7888.t1.cds</fullName>
    </submittedName>
</protein>
<keyword evidence="3" id="KW-1185">Reference proteome</keyword>
<organism evidence="2 3">
    <name type="scientific">Oikopleura dioica</name>
    <name type="common">Tunicate</name>
    <dbReference type="NCBI Taxonomy" id="34765"/>
    <lineage>
        <taxon>Eukaryota</taxon>
        <taxon>Metazoa</taxon>
        <taxon>Chordata</taxon>
        <taxon>Tunicata</taxon>
        <taxon>Appendicularia</taxon>
        <taxon>Copelata</taxon>
        <taxon>Oikopleuridae</taxon>
        <taxon>Oikopleura</taxon>
    </lineage>
</organism>
<gene>
    <name evidence="2" type="ORF">OKIOD_LOCUS16653</name>
</gene>
<evidence type="ECO:0000313" key="2">
    <source>
        <dbReference type="EMBL" id="CAG5113798.1"/>
    </source>
</evidence>
<evidence type="ECO:0000313" key="3">
    <source>
        <dbReference type="Proteomes" id="UP001158576"/>
    </source>
</evidence>
<dbReference type="Proteomes" id="UP001158576">
    <property type="component" value="Chromosome 2"/>
</dbReference>
<accession>A0ABN7T7L1</accession>
<name>A0ABN7T7L1_OIKDI</name>